<keyword evidence="3" id="KW-1185">Reference proteome</keyword>
<protein>
    <submittedName>
        <fullName evidence="2">Uncharacterized protein</fullName>
    </submittedName>
</protein>
<feature type="region of interest" description="Disordered" evidence="1">
    <location>
        <begin position="103"/>
        <end position="151"/>
    </location>
</feature>
<gene>
    <name evidence="2" type="ORF">J2X15_002248</name>
</gene>
<sequence length="151" mass="15783">MAWLPVPAQDVRDPTIAPAEAGQTPGVAAATASPLGMDGMAVIVRNGNPYLVVGTRLYAPGQTVGKARLERITETEVWFREGTGLRKIPRFAGIQRTVSAADCKPAAPARAATPPRGKTTKKKLATRRRAQTQSAAPSTSPVAAPCTTAQP</sequence>
<reference evidence="2 3" key="1">
    <citation type="submission" date="2023-07" db="EMBL/GenBank/DDBJ databases">
        <title>Sorghum-associated microbial communities from plants grown in Nebraska, USA.</title>
        <authorList>
            <person name="Schachtman D."/>
        </authorList>
    </citation>
    <scope>NUCLEOTIDE SEQUENCE [LARGE SCALE GENOMIC DNA]</scope>
    <source>
        <strain evidence="2 3">BE308</strain>
    </source>
</reference>
<evidence type="ECO:0000313" key="2">
    <source>
        <dbReference type="EMBL" id="MDR7306962.1"/>
    </source>
</evidence>
<evidence type="ECO:0000313" key="3">
    <source>
        <dbReference type="Proteomes" id="UP001268089"/>
    </source>
</evidence>
<feature type="compositionally biased region" description="Low complexity" evidence="1">
    <location>
        <begin position="103"/>
        <end position="117"/>
    </location>
</feature>
<accession>A0ABU1ZN32</accession>
<dbReference type="Proteomes" id="UP001268089">
    <property type="component" value="Unassembled WGS sequence"/>
</dbReference>
<organism evidence="2 3">
    <name type="scientific">Rhodoferax saidenbachensis</name>
    <dbReference type="NCBI Taxonomy" id="1484693"/>
    <lineage>
        <taxon>Bacteria</taxon>
        <taxon>Pseudomonadati</taxon>
        <taxon>Pseudomonadota</taxon>
        <taxon>Betaproteobacteria</taxon>
        <taxon>Burkholderiales</taxon>
        <taxon>Comamonadaceae</taxon>
        <taxon>Rhodoferax</taxon>
    </lineage>
</organism>
<feature type="compositionally biased region" description="Basic residues" evidence="1">
    <location>
        <begin position="118"/>
        <end position="130"/>
    </location>
</feature>
<evidence type="ECO:0000256" key="1">
    <source>
        <dbReference type="SAM" id="MobiDB-lite"/>
    </source>
</evidence>
<comment type="caution">
    <text evidence="2">The sequence shown here is derived from an EMBL/GenBank/DDBJ whole genome shotgun (WGS) entry which is preliminary data.</text>
</comment>
<dbReference type="RefSeq" id="WP_310342724.1">
    <property type="nucleotide sequence ID" value="NZ_JAVDXO010000004.1"/>
</dbReference>
<proteinExistence type="predicted"/>
<dbReference type="EMBL" id="JAVDXO010000004">
    <property type="protein sequence ID" value="MDR7306962.1"/>
    <property type="molecule type" value="Genomic_DNA"/>
</dbReference>
<name>A0ABU1ZN32_9BURK</name>
<feature type="compositionally biased region" description="Low complexity" evidence="1">
    <location>
        <begin position="131"/>
        <end position="151"/>
    </location>
</feature>